<dbReference type="Pfam" id="PF07228">
    <property type="entry name" value="SpoIIE"/>
    <property type="match status" value="1"/>
</dbReference>
<dbReference type="RefSeq" id="WP_067018478.1">
    <property type="nucleotide sequence ID" value="NZ_FLOB01000009.1"/>
</dbReference>
<dbReference type="PANTHER" id="PTHR43156:SF2">
    <property type="entry name" value="STAGE II SPORULATION PROTEIN E"/>
    <property type="match status" value="1"/>
</dbReference>
<sequence length="551" mass="62244">MNNRKKVLLVEDSFPTQSLIKNILSSHDLEVIAVASNKKAKQLVDEYDFHLIILDVNLEDGPSQSFMEYIHNKNNRLPVVVLTADLENRIISDFYELGAKDFLHKPINVYLFSRKIISAVESYSVELEELRKTVLLERIMHDKDQEEALAFYVYDHIIKQNIQELVGIEHASLSHGKFCGDILMQVVKPNGNLMIMLADATGHGMAAALTIYPMVTTFTALVNKGFSTAAILLELNKKHAQTVPHNRFISCIMIEILYQENEISIWNAGMPDVLLMDKSHQPLTRVKSKNMALGILSNDTVKTKFDRFSLDEVGFAMLMSDGVIENKISDGKLLSFQEIYQDLESSRMHPLDIINKYHALSESIDDADDMSFSYVDFCKVKESLSNLVQQDDSIKDIGNIELCSTFQGKSLANEEIVSSFITMLETYSFSADFLQKVFLVLTELVSNAIDHGVLSLSSGLKEKDFCVYLDQRSEGLRNVLDDEFIEITIKWVSKDMRMMVDVKDSGSGYDLSALDSDDTAGLHGRGIKLIRKISESFYYDKTENKTTVLIA</sequence>
<dbReference type="CDD" id="cd00156">
    <property type="entry name" value="REC"/>
    <property type="match status" value="1"/>
</dbReference>
<accession>A0A1A8TR44</accession>
<dbReference type="Proteomes" id="UP000092544">
    <property type="component" value="Unassembled WGS sequence"/>
</dbReference>
<feature type="modified residue" description="4-aspartylphosphate" evidence="2">
    <location>
        <position position="55"/>
    </location>
</feature>
<dbReference type="SMART" id="SM00331">
    <property type="entry name" value="PP2C_SIG"/>
    <property type="match status" value="1"/>
</dbReference>
<feature type="domain" description="Response regulatory" evidence="3">
    <location>
        <begin position="6"/>
        <end position="120"/>
    </location>
</feature>
<reference evidence="4 5" key="1">
    <citation type="submission" date="2016-06" db="EMBL/GenBank/DDBJ databases">
        <authorList>
            <person name="Kjaerup R.B."/>
            <person name="Dalgaard T.S."/>
            <person name="Juul-Madsen H.R."/>
        </authorList>
    </citation>
    <scope>NUCLEOTIDE SEQUENCE [LARGE SCALE GENOMIC DNA]</scope>
    <source>
        <strain evidence="4 5">CECT 8886</strain>
    </source>
</reference>
<dbReference type="CDD" id="cd16936">
    <property type="entry name" value="HATPase_RsbW-like"/>
    <property type="match status" value="1"/>
</dbReference>
<name>A0A1A8TR44_9GAMM</name>
<dbReference type="GO" id="GO:0000160">
    <property type="term" value="P:phosphorelay signal transduction system"/>
    <property type="evidence" value="ECO:0007669"/>
    <property type="project" value="InterPro"/>
</dbReference>
<evidence type="ECO:0000256" key="2">
    <source>
        <dbReference type="PROSITE-ProRule" id="PRU00169"/>
    </source>
</evidence>
<keyword evidence="2" id="KW-0597">Phosphoprotein</keyword>
<dbReference type="Pfam" id="PF00072">
    <property type="entry name" value="Response_reg"/>
    <property type="match status" value="1"/>
</dbReference>
<dbReference type="InterPro" id="IPR036890">
    <property type="entry name" value="HATPase_C_sf"/>
</dbReference>
<dbReference type="SMART" id="SM00448">
    <property type="entry name" value="REC"/>
    <property type="match status" value="1"/>
</dbReference>
<dbReference type="EMBL" id="FLOB01000009">
    <property type="protein sequence ID" value="SBS35354.1"/>
    <property type="molecule type" value="Genomic_DNA"/>
</dbReference>
<dbReference type="OrthoDB" id="9811749at2"/>
<proteinExistence type="predicted"/>
<evidence type="ECO:0000259" key="3">
    <source>
        <dbReference type="PROSITE" id="PS50110"/>
    </source>
</evidence>
<dbReference type="InterPro" id="IPR052016">
    <property type="entry name" value="Bact_Sigma-Reg"/>
</dbReference>
<dbReference type="PANTHER" id="PTHR43156">
    <property type="entry name" value="STAGE II SPORULATION PROTEIN E-RELATED"/>
    <property type="match status" value="1"/>
</dbReference>
<dbReference type="InterPro" id="IPR003594">
    <property type="entry name" value="HATPase_dom"/>
</dbReference>
<protein>
    <submittedName>
        <fullName evidence="4">Transcriptional regulatory protein OmpR</fullName>
    </submittedName>
</protein>
<dbReference type="InterPro" id="IPR011006">
    <property type="entry name" value="CheY-like_superfamily"/>
</dbReference>
<dbReference type="STRING" id="1792290.MSP8886_03356"/>
<keyword evidence="1" id="KW-0378">Hydrolase</keyword>
<dbReference type="SUPFAM" id="SSF55874">
    <property type="entry name" value="ATPase domain of HSP90 chaperone/DNA topoisomerase II/histidine kinase"/>
    <property type="match status" value="1"/>
</dbReference>
<dbReference type="Gene3D" id="3.60.40.10">
    <property type="entry name" value="PPM-type phosphatase domain"/>
    <property type="match status" value="1"/>
</dbReference>
<dbReference type="GO" id="GO:0016791">
    <property type="term" value="F:phosphatase activity"/>
    <property type="evidence" value="ECO:0007669"/>
    <property type="project" value="TreeGrafter"/>
</dbReference>
<dbReference type="SUPFAM" id="SSF52172">
    <property type="entry name" value="CheY-like"/>
    <property type="match status" value="1"/>
</dbReference>
<evidence type="ECO:0000256" key="1">
    <source>
        <dbReference type="ARBA" id="ARBA00022801"/>
    </source>
</evidence>
<dbReference type="InterPro" id="IPR001789">
    <property type="entry name" value="Sig_transdc_resp-reg_receiver"/>
</dbReference>
<dbReference type="InterPro" id="IPR036457">
    <property type="entry name" value="PPM-type-like_dom_sf"/>
</dbReference>
<gene>
    <name evidence="4" type="primary">ompR_3</name>
    <name evidence="4" type="ORF">MSP8886_03356</name>
</gene>
<keyword evidence="5" id="KW-1185">Reference proteome</keyword>
<evidence type="ECO:0000313" key="4">
    <source>
        <dbReference type="EMBL" id="SBS35354.1"/>
    </source>
</evidence>
<evidence type="ECO:0000313" key="5">
    <source>
        <dbReference type="Proteomes" id="UP000092544"/>
    </source>
</evidence>
<dbReference type="Pfam" id="PF13581">
    <property type="entry name" value="HATPase_c_2"/>
    <property type="match status" value="1"/>
</dbReference>
<dbReference type="AlphaFoldDB" id="A0A1A8TR44"/>
<dbReference type="InterPro" id="IPR001932">
    <property type="entry name" value="PPM-type_phosphatase-like_dom"/>
</dbReference>
<dbReference type="Gene3D" id="3.40.50.2300">
    <property type="match status" value="1"/>
</dbReference>
<organism evidence="4 5">
    <name type="scientific">Marinomonas spartinae</name>
    <dbReference type="NCBI Taxonomy" id="1792290"/>
    <lineage>
        <taxon>Bacteria</taxon>
        <taxon>Pseudomonadati</taxon>
        <taxon>Pseudomonadota</taxon>
        <taxon>Gammaproteobacteria</taxon>
        <taxon>Oceanospirillales</taxon>
        <taxon>Oceanospirillaceae</taxon>
        <taxon>Marinomonas</taxon>
    </lineage>
</organism>
<dbReference type="Gene3D" id="3.30.565.10">
    <property type="entry name" value="Histidine kinase-like ATPase, C-terminal domain"/>
    <property type="match status" value="1"/>
</dbReference>
<dbReference type="PROSITE" id="PS50110">
    <property type="entry name" value="RESPONSE_REGULATORY"/>
    <property type="match status" value="1"/>
</dbReference>